<evidence type="ECO:0000256" key="1">
    <source>
        <dbReference type="SAM" id="Phobius"/>
    </source>
</evidence>
<evidence type="ECO:0000313" key="2">
    <source>
        <dbReference type="EMBL" id="CAB4167316.1"/>
    </source>
</evidence>
<keyword evidence="1" id="KW-0812">Transmembrane</keyword>
<keyword evidence="1" id="KW-0472">Membrane</keyword>
<proteinExistence type="predicted"/>
<keyword evidence="1" id="KW-1133">Transmembrane helix</keyword>
<reference evidence="2" key="1">
    <citation type="submission" date="2020-04" db="EMBL/GenBank/DDBJ databases">
        <authorList>
            <person name="Chiriac C."/>
            <person name="Salcher M."/>
            <person name="Ghai R."/>
            <person name="Kavagutti S V."/>
        </authorList>
    </citation>
    <scope>NUCLEOTIDE SEQUENCE</scope>
</reference>
<protein>
    <submittedName>
        <fullName evidence="2">Uncharacterized protein</fullName>
    </submittedName>
</protein>
<gene>
    <name evidence="2" type="ORF">UFOVP865_16</name>
</gene>
<feature type="transmembrane region" description="Helical" evidence="1">
    <location>
        <begin position="6"/>
        <end position="22"/>
    </location>
</feature>
<name>A0A6J5PBQ7_9CAUD</name>
<sequence>MEIVGYGFIIGCLIGLGLYFVYEHIKDESYQNGYWAGRTAGWKSCLDHQAKVQKMKLEQVFDYDKN</sequence>
<accession>A0A6J5PBQ7</accession>
<dbReference type="EMBL" id="LR796807">
    <property type="protein sequence ID" value="CAB4167316.1"/>
    <property type="molecule type" value="Genomic_DNA"/>
</dbReference>
<organism evidence="2">
    <name type="scientific">uncultured Caudovirales phage</name>
    <dbReference type="NCBI Taxonomy" id="2100421"/>
    <lineage>
        <taxon>Viruses</taxon>
        <taxon>Duplodnaviria</taxon>
        <taxon>Heunggongvirae</taxon>
        <taxon>Uroviricota</taxon>
        <taxon>Caudoviricetes</taxon>
        <taxon>Peduoviridae</taxon>
        <taxon>Maltschvirus</taxon>
        <taxon>Maltschvirus maltsch</taxon>
    </lineage>
</organism>